<keyword evidence="7" id="KW-1185">Reference proteome</keyword>
<name>A0ABP9SUH5_9ACTN</name>
<protein>
    <submittedName>
        <fullName evidence="6">TetR/AcrR family transcriptional regulator</fullName>
    </submittedName>
</protein>
<dbReference type="SUPFAM" id="SSF48498">
    <property type="entry name" value="Tetracyclin repressor-like, C-terminal domain"/>
    <property type="match status" value="1"/>
</dbReference>
<dbReference type="InterPro" id="IPR049445">
    <property type="entry name" value="TetR_SbtR-like_C"/>
</dbReference>
<evidence type="ECO:0000313" key="7">
    <source>
        <dbReference type="Proteomes" id="UP001501570"/>
    </source>
</evidence>
<evidence type="ECO:0000256" key="4">
    <source>
        <dbReference type="PROSITE-ProRule" id="PRU00335"/>
    </source>
</evidence>
<evidence type="ECO:0000256" key="1">
    <source>
        <dbReference type="ARBA" id="ARBA00023015"/>
    </source>
</evidence>
<feature type="DNA-binding region" description="H-T-H motif" evidence="4">
    <location>
        <begin position="27"/>
        <end position="46"/>
    </location>
</feature>
<evidence type="ECO:0000259" key="5">
    <source>
        <dbReference type="PROSITE" id="PS50977"/>
    </source>
</evidence>
<dbReference type="EMBL" id="BAABJQ010000053">
    <property type="protein sequence ID" value="GAA5201728.1"/>
    <property type="molecule type" value="Genomic_DNA"/>
</dbReference>
<dbReference type="InterPro" id="IPR050109">
    <property type="entry name" value="HTH-type_TetR-like_transc_reg"/>
</dbReference>
<dbReference type="PANTHER" id="PTHR30055">
    <property type="entry name" value="HTH-TYPE TRANSCRIPTIONAL REGULATOR RUTR"/>
    <property type="match status" value="1"/>
</dbReference>
<keyword evidence="2 4" id="KW-0238">DNA-binding</keyword>
<keyword evidence="1" id="KW-0805">Transcription regulation</keyword>
<keyword evidence="3" id="KW-0804">Transcription</keyword>
<evidence type="ECO:0000256" key="3">
    <source>
        <dbReference type="ARBA" id="ARBA00023163"/>
    </source>
</evidence>
<dbReference type="InterPro" id="IPR009057">
    <property type="entry name" value="Homeodomain-like_sf"/>
</dbReference>
<organism evidence="6 7">
    <name type="scientific">Rugosimonospora acidiphila</name>
    <dbReference type="NCBI Taxonomy" id="556531"/>
    <lineage>
        <taxon>Bacteria</taxon>
        <taxon>Bacillati</taxon>
        <taxon>Actinomycetota</taxon>
        <taxon>Actinomycetes</taxon>
        <taxon>Micromonosporales</taxon>
        <taxon>Micromonosporaceae</taxon>
        <taxon>Rugosimonospora</taxon>
    </lineage>
</organism>
<dbReference type="Pfam" id="PF21597">
    <property type="entry name" value="TetR_C_43"/>
    <property type="match status" value="1"/>
</dbReference>
<dbReference type="Proteomes" id="UP001501570">
    <property type="component" value="Unassembled WGS sequence"/>
</dbReference>
<dbReference type="PROSITE" id="PS50977">
    <property type="entry name" value="HTH_TETR_2"/>
    <property type="match status" value="1"/>
</dbReference>
<dbReference type="InterPro" id="IPR036271">
    <property type="entry name" value="Tet_transcr_reg_TetR-rel_C_sf"/>
</dbReference>
<dbReference type="SUPFAM" id="SSF46689">
    <property type="entry name" value="Homeodomain-like"/>
    <property type="match status" value="1"/>
</dbReference>
<dbReference type="Gene3D" id="1.10.357.10">
    <property type="entry name" value="Tetracycline Repressor, domain 2"/>
    <property type="match status" value="1"/>
</dbReference>
<dbReference type="RefSeq" id="WP_345639181.1">
    <property type="nucleotide sequence ID" value="NZ_BAABJQ010000053.1"/>
</dbReference>
<reference evidence="7" key="1">
    <citation type="journal article" date="2019" name="Int. J. Syst. Evol. Microbiol.">
        <title>The Global Catalogue of Microorganisms (GCM) 10K type strain sequencing project: providing services to taxonomists for standard genome sequencing and annotation.</title>
        <authorList>
            <consortium name="The Broad Institute Genomics Platform"/>
            <consortium name="The Broad Institute Genome Sequencing Center for Infectious Disease"/>
            <person name="Wu L."/>
            <person name="Ma J."/>
        </authorList>
    </citation>
    <scope>NUCLEOTIDE SEQUENCE [LARGE SCALE GENOMIC DNA]</scope>
    <source>
        <strain evidence="7">JCM 18304</strain>
    </source>
</reference>
<comment type="caution">
    <text evidence="6">The sequence shown here is derived from an EMBL/GenBank/DDBJ whole genome shotgun (WGS) entry which is preliminary data.</text>
</comment>
<dbReference type="PANTHER" id="PTHR30055:SF234">
    <property type="entry name" value="HTH-TYPE TRANSCRIPTIONAL REGULATOR BETI"/>
    <property type="match status" value="1"/>
</dbReference>
<dbReference type="Pfam" id="PF00440">
    <property type="entry name" value="TetR_N"/>
    <property type="match status" value="1"/>
</dbReference>
<gene>
    <name evidence="6" type="ORF">GCM10023322_82300</name>
</gene>
<feature type="domain" description="HTH tetR-type" evidence="5">
    <location>
        <begin position="4"/>
        <end position="64"/>
    </location>
</feature>
<proteinExistence type="predicted"/>
<accession>A0ABP9SUH5</accession>
<evidence type="ECO:0000256" key="2">
    <source>
        <dbReference type="ARBA" id="ARBA00023125"/>
    </source>
</evidence>
<evidence type="ECO:0000313" key="6">
    <source>
        <dbReference type="EMBL" id="GAA5201728.1"/>
    </source>
</evidence>
<sequence>MTLAQLEGLRAPRPHRADAARNYTDVALDEVARRAGVGIATLYRNFPTRDSLIENVYLYEVEAVCAYAVNAAMLRPWQSVTSWLQRFVDYVTTRRAVSAAINRDSEIHLACARALAEAGGALLTRAQQAGVVRADVDIDDVLRCLIGAAAVNFASAQQRQRMFEVLLDGLRARNPVT</sequence>
<dbReference type="InterPro" id="IPR001647">
    <property type="entry name" value="HTH_TetR"/>
</dbReference>